<sequence>MVKLALFILTATFAFATSSNEPSVFDMMDRSQDDKLVYKPSQNKQPIINKNTDTNQKTKISPDELKNIVPTDEPDLNIPDSQIYDVISKKEAVLKATKVPKSAFVGEIFSVEILLDSQSDLDFEFETDIDDSNFKFLNKKDLEWVKQSDGKYIATLVLQAKSSATKSLKINVSLKRNDQEYQNASMNVFLPKFKEIRSKSDFNNIVADILEVKKFKTTKFDENSLIMIVELSGKNIDLASFYIEDKTILKQGVDTIVGSFASQSAYYFAVFKPNKRTLDFSYYNLSKSKFESFSLPVSIEDDEISTQIGLNPKQSEFSIYKNITLYSLSVIFFILTLIRRKVSYLITTAIFIALSVYTYNPFSKGILKANVSVKILPTERSTIFYTSIAKENIEILNERADYVKILFSDGKIGWVKKDDIIKN</sequence>
<evidence type="ECO:0000256" key="2">
    <source>
        <dbReference type="SAM" id="SignalP"/>
    </source>
</evidence>
<proteinExistence type="predicted"/>
<evidence type="ECO:0000313" key="3">
    <source>
        <dbReference type="EMBL" id="QCD45167.1"/>
    </source>
</evidence>
<keyword evidence="2" id="KW-0732">Signal</keyword>
<keyword evidence="1" id="KW-0812">Transmembrane</keyword>
<reference evidence="3 4" key="1">
    <citation type="submission" date="2016-07" db="EMBL/GenBank/DDBJ databases">
        <title>Comparative genomics of the Campylobacter concisus group.</title>
        <authorList>
            <person name="Miller W.G."/>
            <person name="Yee E."/>
            <person name="Chapman M.H."/>
            <person name="Huynh S."/>
            <person name="Bono J.L."/>
            <person name="On S.L.W."/>
            <person name="StLeger J."/>
            <person name="Foster G."/>
            <person name="Parker C.T."/>
        </authorList>
    </citation>
    <scope>NUCLEOTIDE SEQUENCE [LARGE SCALE GENOMIC DNA]</scope>
    <source>
        <strain evidence="3 4">CCUG 21559</strain>
    </source>
</reference>
<keyword evidence="1" id="KW-1133">Transmembrane helix</keyword>
<feature type="signal peptide" evidence="2">
    <location>
        <begin position="1"/>
        <end position="16"/>
    </location>
</feature>
<accession>A0A6G5QHW1</accession>
<evidence type="ECO:0000313" key="4">
    <source>
        <dbReference type="Proteomes" id="UP000503264"/>
    </source>
</evidence>
<keyword evidence="1" id="KW-0472">Membrane</keyword>
<protein>
    <recommendedName>
        <fullName evidence="5">Periplasmic protein</fullName>
    </recommendedName>
</protein>
<dbReference type="EMBL" id="CP012542">
    <property type="protein sequence ID" value="QCD45167.1"/>
    <property type="molecule type" value="Genomic_DNA"/>
</dbReference>
<name>A0A6G5QHW1_9BACT</name>
<organism evidence="3 4">
    <name type="scientific">Campylobacter mucosalis CCUG 21559</name>
    <dbReference type="NCBI Taxonomy" id="1032067"/>
    <lineage>
        <taxon>Bacteria</taxon>
        <taxon>Pseudomonadati</taxon>
        <taxon>Campylobacterota</taxon>
        <taxon>Epsilonproteobacteria</taxon>
        <taxon>Campylobacterales</taxon>
        <taxon>Campylobacteraceae</taxon>
        <taxon>Campylobacter</taxon>
    </lineage>
</organism>
<dbReference type="RefSeq" id="WP_171993987.1">
    <property type="nucleotide sequence ID" value="NZ_CP012542.1"/>
</dbReference>
<gene>
    <name evidence="3" type="ORF">CMUC_1403</name>
</gene>
<keyword evidence="4" id="KW-1185">Reference proteome</keyword>
<evidence type="ECO:0000256" key="1">
    <source>
        <dbReference type="SAM" id="Phobius"/>
    </source>
</evidence>
<evidence type="ECO:0008006" key="5">
    <source>
        <dbReference type="Google" id="ProtNLM"/>
    </source>
</evidence>
<dbReference type="AlphaFoldDB" id="A0A6G5QHW1"/>
<feature type="chain" id="PRO_5026270663" description="Periplasmic protein" evidence="2">
    <location>
        <begin position="17"/>
        <end position="423"/>
    </location>
</feature>
<dbReference type="Proteomes" id="UP000503264">
    <property type="component" value="Chromosome"/>
</dbReference>
<feature type="transmembrane region" description="Helical" evidence="1">
    <location>
        <begin position="342"/>
        <end position="359"/>
    </location>
</feature>